<dbReference type="InterPro" id="IPR007267">
    <property type="entry name" value="GtrA_DPMS_TM"/>
</dbReference>
<evidence type="ECO:0000313" key="8">
    <source>
        <dbReference type="EMBL" id="GJM60824.1"/>
    </source>
</evidence>
<feature type="transmembrane region" description="Helical" evidence="6">
    <location>
        <begin position="75"/>
        <end position="94"/>
    </location>
</feature>
<evidence type="ECO:0000256" key="2">
    <source>
        <dbReference type="ARBA" id="ARBA00009399"/>
    </source>
</evidence>
<accession>A0AAN4VVD3</accession>
<reference evidence="8 9" key="1">
    <citation type="submission" date="2021-12" db="EMBL/GenBank/DDBJ databases">
        <title>Genome sequencing of bacteria with rrn-lacking chromosome and rrn-plasmid.</title>
        <authorList>
            <person name="Anda M."/>
            <person name="Iwasaki W."/>
        </authorList>
    </citation>
    <scope>NUCLEOTIDE SEQUENCE [LARGE SCALE GENOMIC DNA]</scope>
    <source>
        <strain evidence="8 9">NBRC 15940</strain>
    </source>
</reference>
<dbReference type="PANTHER" id="PTHR38459:SF1">
    <property type="entry name" value="PROPHAGE BACTOPRENOL-LINKED GLUCOSE TRANSLOCASE HOMOLOG"/>
    <property type="match status" value="1"/>
</dbReference>
<dbReference type="GO" id="GO:0000271">
    <property type="term" value="P:polysaccharide biosynthetic process"/>
    <property type="evidence" value="ECO:0007669"/>
    <property type="project" value="InterPro"/>
</dbReference>
<sequence>MKELFMKLLKFGVVGFSGLFIDFGITYFTKERLKWHKYVANSTGFMVAASSNYMLNRIWTFESHDPQILMQYSQFIGVSVIGLVLNNIIIYICNDRFKINFYISKVFAVGVVTLWNFFVNYYFTFSSTL</sequence>
<evidence type="ECO:0000256" key="6">
    <source>
        <dbReference type="SAM" id="Phobius"/>
    </source>
</evidence>
<keyword evidence="4 6" id="KW-1133">Transmembrane helix</keyword>
<protein>
    <submittedName>
        <fullName evidence="8">Sugar translocase</fullName>
    </submittedName>
</protein>
<feature type="transmembrane region" description="Helical" evidence="6">
    <location>
        <begin position="106"/>
        <end position="123"/>
    </location>
</feature>
<keyword evidence="3 6" id="KW-0812">Transmembrane</keyword>
<evidence type="ECO:0000256" key="3">
    <source>
        <dbReference type="ARBA" id="ARBA00022692"/>
    </source>
</evidence>
<organism evidence="8 9">
    <name type="scientific">Persicobacter diffluens</name>
    <dbReference type="NCBI Taxonomy" id="981"/>
    <lineage>
        <taxon>Bacteria</taxon>
        <taxon>Pseudomonadati</taxon>
        <taxon>Bacteroidota</taxon>
        <taxon>Cytophagia</taxon>
        <taxon>Cytophagales</taxon>
        <taxon>Persicobacteraceae</taxon>
        <taxon>Persicobacter</taxon>
    </lineage>
</organism>
<evidence type="ECO:0000313" key="9">
    <source>
        <dbReference type="Proteomes" id="UP001310022"/>
    </source>
</evidence>
<dbReference type="RefSeq" id="WP_084792842.1">
    <property type="nucleotide sequence ID" value="NZ_BQKE01000001.1"/>
</dbReference>
<proteinExistence type="inferred from homology"/>
<gene>
    <name evidence="8" type="ORF">PEDI_13760</name>
</gene>
<name>A0AAN4VVD3_9BACT</name>
<keyword evidence="9" id="KW-1185">Reference proteome</keyword>
<dbReference type="AlphaFoldDB" id="A0AAN4VVD3"/>
<feature type="domain" description="GtrA/DPMS transmembrane" evidence="7">
    <location>
        <begin position="10"/>
        <end position="125"/>
    </location>
</feature>
<dbReference type="GO" id="GO:0005886">
    <property type="term" value="C:plasma membrane"/>
    <property type="evidence" value="ECO:0007669"/>
    <property type="project" value="TreeGrafter"/>
</dbReference>
<comment type="similarity">
    <text evidence="2">Belongs to the GtrA family.</text>
</comment>
<feature type="transmembrane region" description="Helical" evidence="6">
    <location>
        <begin position="12"/>
        <end position="29"/>
    </location>
</feature>
<evidence type="ECO:0000256" key="5">
    <source>
        <dbReference type="ARBA" id="ARBA00023136"/>
    </source>
</evidence>
<evidence type="ECO:0000256" key="1">
    <source>
        <dbReference type="ARBA" id="ARBA00004141"/>
    </source>
</evidence>
<dbReference type="Pfam" id="PF04138">
    <property type="entry name" value="GtrA_DPMS_TM"/>
    <property type="match status" value="1"/>
</dbReference>
<evidence type="ECO:0000256" key="4">
    <source>
        <dbReference type="ARBA" id="ARBA00022989"/>
    </source>
</evidence>
<comment type="subcellular location">
    <subcellularLocation>
        <location evidence="1">Membrane</location>
        <topology evidence="1">Multi-pass membrane protein</topology>
    </subcellularLocation>
</comment>
<dbReference type="Proteomes" id="UP001310022">
    <property type="component" value="Unassembled WGS sequence"/>
</dbReference>
<comment type="caution">
    <text evidence="8">The sequence shown here is derived from an EMBL/GenBank/DDBJ whole genome shotgun (WGS) entry which is preliminary data.</text>
</comment>
<evidence type="ECO:0000259" key="7">
    <source>
        <dbReference type="Pfam" id="PF04138"/>
    </source>
</evidence>
<dbReference type="EMBL" id="BQKE01000001">
    <property type="protein sequence ID" value="GJM60824.1"/>
    <property type="molecule type" value="Genomic_DNA"/>
</dbReference>
<dbReference type="InterPro" id="IPR051401">
    <property type="entry name" value="GtrA_CellWall_Glycosyl"/>
</dbReference>
<keyword evidence="5 6" id="KW-0472">Membrane</keyword>
<dbReference type="PANTHER" id="PTHR38459">
    <property type="entry name" value="PROPHAGE BACTOPRENOL-LINKED GLUCOSE TRANSLOCASE HOMOLOG"/>
    <property type="match status" value="1"/>
</dbReference>